<dbReference type="EMBL" id="CM017881">
    <property type="protein sequence ID" value="KAG1362781.1"/>
    <property type="molecule type" value="Genomic_DNA"/>
</dbReference>
<dbReference type="PANTHER" id="PTHR33101:SF2">
    <property type="entry name" value="ROP GUANINE NUCLEOTIDE EXCHANGE FACTOR 14"/>
    <property type="match status" value="1"/>
</dbReference>
<sequence length="557" mass="61325">MMALPLGSVSPFLVAALQIQGVMTYKGLESCILNSCSYDNESGSSGMIGADGCATTDSLDDASSCSSSKDALGSSFSSHCLMSSKQEEEQVLDEWDTLHSLHHFGVKGKKPVTYSMNVSDVEVMKERFAKLLLGEDMLGGARGISTALALSNAITHLSASVFGELWKLEPLSEERKSRWRREMEWLLSPTKYMVELVPATQNGANGRMLEIMTPKARSDVHMNLLALQKLDSMLIEVLDSMVETEFWHAEDGSRAEGRGQSGGIRPSKKWWLPSPRVPDSGLSPSQRKRLGFQGKFVHQVLKAAKSINEQSGIASLGEDIYQAIAVESISVEEILLSLNLKSEHKVLETLNRLEGAAFAWKKRMSEETSKRSPMHNPWYFVRGKGSELEKVAVCLERAEALLQLLKIRFPNLPHSFIDVTKVQSNKDVGHSIIEAYSRVLVGLAFSILSRIGDILQEDDLKKPTTPIATLKFDFSSDVYLAGITETPPGHINRCLINQMNVVDGRYSKDDSSKAVEEPFLGNKGNTIMVIAANPFRSRASWCYGSELCLSTPPSSSP</sequence>
<dbReference type="FunFam" id="1.20.58.2010:FF:000003">
    <property type="entry name" value="Rop guanine nucleotide exchange factor 14"/>
    <property type="match status" value="1"/>
</dbReference>
<evidence type="ECO:0000256" key="4">
    <source>
        <dbReference type="SAM" id="SignalP"/>
    </source>
</evidence>
<dbReference type="PANTHER" id="PTHR33101">
    <property type="entry name" value="ROP GUANINE NUCLEOTIDE EXCHANGE FACTOR 1"/>
    <property type="match status" value="1"/>
</dbReference>
<dbReference type="OrthoDB" id="1053009at2759"/>
<keyword evidence="4" id="KW-0732">Signal</keyword>
<dbReference type="InterPro" id="IPR038937">
    <property type="entry name" value="RopGEF"/>
</dbReference>
<keyword evidence="7" id="KW-1185">Reference proteome</keyword>
<evidence type="ECO:0000256" key="3">
    <source>
        <dbReference type="SAM" id="MobiDB-lite"/>
    </source>
</evidence>
<dbReference type="AlphaFoldDB" id="A0A8K0IMA9"/>
<reference evidence="6" key="2">
    <citation type="submission" date="2019-07" db="EMBL/GenBank/DDBJ databases">
        <authorList>
            <person name="Yang Y."/>
            <person name="Bocs S."/>
            <person name="Baudouin L."/>
        </authorList>
    </citation>
    <scope>NUCLEOTIDE SEQUENCE</scope>
    <source>
        <tissue evidence="6">Spear leaf of Hainan Tall coconut</tissue>
    </source>
</reference>
<dbReference type="Pfam" id="PF03759">
    <property type="entry name" value="PRONE"/>
    <property type="match status" value="1"/>
</dbReference>
<evidence type="ECO:0000256" key="2">
    <source>
        <dbReference type="PROSITE-ProRule" id="PRU00663"/>
    </source>
</evidence>
<evidence type="ECO:0000313" key="6">
    <source>
        <dbReference type="EMBL" id="KAG1362781.1"/>
    </source>
</evidence>
<evidence type="ECO:0000256" key="1">
    <source>
        <dbReference type="ARBA" id="ARBA00022658"/>
    </source>
</evidence>
<dbReference type="PROSITE" id="PS51334">
    <property type="entry name" value="PRONE"/>
    <property type="match status" value="1"/>
</dbReference>
<feature type="region of interest" description="Disordered" evidence="3">
    <location>
        <begin position="250"/>
        <end position="270"/>
    </location>
</feature>
<dbReference type="FunFam" id="1.20.58.2010:FF:000001">
    <property type="entry name" value="Rop guanine nucleotide exchange factor 14"/>
    <property type="match status" value="1"/>
</dbReference>
<comment type="caution">
    <text evidence="6">The sequence shown here is derived from an EMBL/GenBank/DDBJ whole genome shotgun (WGS) entry which is preliminary data.</text>
</comment>
<dbReference type="InterPro" id="IPR005512">
    <property type="entry name" value="PRONE_dom"/>
</dbReference>
<dbReference type="Proteomes" id="UP000797356">
    <property type="component" value="Chromosome 10"/>
</dbReference>
<evidence type="ECO:0000259" key="5">
    <source>
        <dbReference type="PROSITE" id="PS51334"/>
    </source>
</evidence>
<dbReference type="Gene3D" id="1.20.58.2010">
    <property type="entry name" value="PRONE domain, subdomain 1"/>
    <property type="match status" value="2"/>
</dbReference>
<organism evidence="6 7">
    <name type="scientific">Cocos nucifera</name>
    <name type="common">Coconut palm</name>
    <dbReference type="NCBI Taxonomy" id="13894"/>
    <lineage>
        <taxon>Eukaryota</taxon>
        <taxon>Viridiplantae</taxon>
        <taxon>Streptophyta</taxon>
        <taxon>Embryophyta</taxon>
        <taxon>Tracheophyta</taxon>
        <taxon>Spermatophyta</taxon>
        <taxon>Magnoliopsida</taxon>
        <taxon>Liliopsida</taxon>
        <taxon>Arecaceae</taxon>
        <taxon>Arecoideae</taxon>
        <taxon>Cocoseae</taxon>
        <taxon>Attaleinae</taxon>
        <taxon>Cocos</taxon>
    </lineage>
</organism>
<reference evidence="6" key="1">
    <citation type="journal article" date="2017" name="Gigascience">
        <title>The genome draft of coconut (Cocos nucifera).</title>
        <authorList>
            <person name="Xiao Y."/>
            <person name="Xu P."/>
            <person name="Fan H."/>
            <person name="Baudouin L."/>
            <person name="Xia W."/>
            <person name="Bocs S."/>
            <person name="Xu J."/>
            <person name="Li Q."/>
            <person name="Guo A."/>
            <person name="Zhou L."/>
            <person name="Li J."/>
            <person name="Wu Y."/>
            <person name="Ma Z."/>
            <person name="Armero A."/>
            <person name="Issali A.E."/>
            <person name="Liu N."/>
            <person name="Peng M."/>
            <person name="Yang Y."/>
        </authorList>
    </citation>
    <scope>NUCLEOTIDE SEQUENCE</scope>
    <source>
        <tissue evidence="6">Spear leaf of Hainan Tall coconut</tissue>
    </source>
</reference>
<accession>A0A8K0IMA9</accession>
<keyword evidence="1 2" id="KW-0344">Guanine-nucleotide releasing factor</keyword>
<proteinExistence type="predicted"/>
<feature type="signal peptide" evidence="4">
    <location>
        <begin position="1"/>
        <end position="16"/>
    </location>
</feature>
<protein>
    <submittedName>
        <fullName evidence="6">Rop guanine nucleotide exchange factor 14</fullName>
    </submittedName>
</protein>
<name>A0A8K0IMA9_COCNU</name>
<dbReference type="GO" id="GO:0005085">
    <property type="term" value="F:guanyl-nucleotide exchange factor activity"/>
    <property type="evidence" value="ECO:0007669"/>
    <property type="project" value="UniProtKB-UniRule"/>
</dbReference>
<evidence type="ECO:0000313" key="7">
    <source>
        <dbReference type="Proteomes" id="UP000797356"/>
    </source>
</evidence>
<feature type="domain" description="PRONE" evidence="5">
    <location>
        <begin position="111"/>
        <end position="468"/>
    </location>
</feature>
<feature type="chain" id="PRO_5035436502" evidence="4">
    <location>
        <begin position="17"/>
        <end position="557"/>
    </location>
</feature>
<gene>
    <name evidence="6" type="ORF">COCNU_10G010000</name>
</gene>